<evidence type="ECO:0000313" key="4">
    <source>
        <dbReference type="Proteomes" id="UP000554235"/>
    </source>
</evidence>
<feature type="region of interest" description="Disordered" evidence="1">
    <location>
        <begin position="854"/>
        <end position="920"/>
    </location>
</feature>
<feature type="compositionally biased region" description="Low complexity" evidence="1">
    <location>
        <begin position="936"/>
        <end position="946"/>
    </location>
</feature>
<accession>A0A8H4L3X5</accession>
<dbReference type="SUPFAM" id="SSF54695">
    <property type="entry name" value="POZ domain"/>
    <property type="match status" value="1"/>
</dbReference>
<gene>
    <name evidence="3" type="ORF">FALBO_12468</name>
</gene>
<evidence type="ECO:0000313" key="3">
    <source>
        <dbReference type="EMBL" id="KAF4460749.1"/>
    </source>
</evidence>
<dbReference type="EMBL" id="JAADYS010001867">
    <property type="protein sequence ID" value="KAF4460749.1"/>
    <property type="molecule type" value="Genomic_DNA"/>
</dbReference>
<dbReference type="Pfam" id="PF12657">
    <property type="entry name" value="TFIIIC_delta"/>
    <property type="match status" value="1"/>
</dbReference>
<dbReference type="Pfam" id="PF12660">
    <property type="entry name" value="zf-TFIIIC"/>
    <property type="match status" value="1"/>
</dbReference>
<dbReference type="PANTHER" id="PTHR47843">
    <property type="entry name" value="BTB DOMAIN-CONTAINING PROTEIN-RELATED"/>
    <property type="match status" value="1"/>
</dbReference>
<feature type="domain" description="BTB" evidence="2">
    <location>
        <begin position="768"/>
        <end position="837"/>
    </location>
</feature>
<feature type="compositionally biased region" description="Low complexity" evidence="1">
    <location>
        <begin position="880"/>
        <end position="899"/>
    </location>
</feature>
<dbReference type="AlphaFoldDB" id="A0A8H4L3X5"/>
<protein>
    <recommendedName>
        <fullName evidence="2">BTB domain-containing protein</fullName>
    </recommendedName>
</protein>
<dbReference type="OrthoDB" id="192611at2759"/>
<feature type="compositionally biased region" description="Acidic residues" evidence="1">
    <location>
        <begin position="900"/>
        <end position="917"/>
    </location>
</feature>
<organism evidence="3 4">
    <name type="scientific">Fusarium albosuccineum</name>
    <dbReference type="NCBI Taxonomy" id="1237068"/>
    <lineage>
        <taxon>Eukaryota</taxon>
        <taxon>Fungi</taxon>
        <taxon>Dikarya</taxon>
        <taxon>Ascomycota</taxon>
        <taxon>Pezizomycotina</taxon>
        <taxon>Sordariomycetes</taxon>
        <taxon>Hypocreomycetidae</taxon>
        <taxon>Hypocreales</taxon>
        <taxon>Nectriaceae</taxon>
        <taxon>Fusarium</taxon>
        <taxon>Fusarium decemcellulare species complex</taxon>
    </lineage>
</organism>
<feature type="compositionally biased region" description="Basic and acidic residues" evidence="1">
    <location>
        <begin position="857"/>
        <end position="872"/>
    </location>
</feature>
<name>A0A8H4L3X5_9HYPO</name>
<comment type="caution">
    <text evidence="3">The sequence shown here is derived from an EMBL/GenBank/DDBJ whole genome shotgun (WGS) entry which is preliminary data.</text>
</comment>
<proteinExistence type="predicted"/>
<reference evidence="3 4" key="1">
    <citation type="submission" date="2020-01" db="EMBL/GenBank/DDBJ databases">
        <title>Identification and distribution of gene clusters putatively required for synthesis of sphingolipid metabolism inhibitors in phylogenetically diverse species of the filamentous fungus Fusarium.</title>
        <authorList>
            <person name="Kim H.-S."/>
            <person name="Busman M."/>
            <person name="Brown D.W."/>
            <person name="Divon H."/>
            <person name="Uhlig S."/>
            <person name="Proctor R.H."/>
        </authorList>
    </citation>
    <scope>NUCLEOTIDE SEQUENCE [LARGE SCALE GENOMIC DNA]</scope>
    <source>
        <strain evidence="3 4">NRRL 20459</strain>
    </source>
</reference>
<evidence type="ECO:0000256" key="1">
    <source>
        <dbReference type="SAM" id="MobiDB-lite"/>
    </source>
</evidence>
<feature type="region of interest" description="Disordered" evidence="1">
    <location>
        <begin position="936"/>
        <end position="962"/>
    </location>
</feature>
<evidence type="ECO:0000259" key="2">
    <source>
        <dbReference type="PROSITE" id="PS50097"/>
    </source>
</evidence>
<dbReference type="Proteomes" id="UP000554235">
    <property type="component" value="Unassembled WGS sequence"/>
</dbReference>
<feature type="compositionally biased region" description="Polar residues" evidence="1">
    <location>
        <begin position="947"/>
        <end position="960"/>
    </location>
</feature>
<dbReference type="InterPro" id="IPR024764">
    <property type="entry name" value="TFIIIC_Znf"/>
</dbReference>
<dbReference type="InterPro" id="IPR011333">
    <property type="entry name" value="SKP1/BTB/POZ_sf"/>
</dbReference>
<keyword evidence="4" id="KW-1185">Reference proteome</keyword>
<sequence length="1179" mass="130442">MDKSKTRPLRTIHLKSRPLTTHALAWSCDAELAVATDDTIYILLPEYPRGGGPDDAGEDEELQSQFSLAYRASGLIRPDPTINAQLCAFSGIRVVGPPANDENWFPGVGNGVVTGSGASISQIVRLEWSPNGLGCNLRPILTALSTNGAIYALGEHIDRQSTLIAGMSTRSFKAWKTLWGLGAQLPLPDTGVEDGYRNMNERIQSFSWAKEMTPGQALLAYSNDMEEIAIMSVQLFGRPRDEEPLSEETIWDLREIARFDGRGRHTKEDALDITDPDYVPHGSAFSLKWSPWLSFEGKRVAILAYIAKNHVGFRRVTVLKDWGRGKVPEIEVEQTDMTSICMFLSTDAHIEWANQIVLEDEKPVARGVISTPFDVKPFQVSFLDAAKEPSEPHYTWECSTTYSKDDEVTSTNPISGLMIHDRDHSSTGPVPYYSVVRLSATVNNQDWFQTNLSDAEASLPEWAARMRRHTTRLVSRAMALEGLDSDSEVSEDDFMEEDSSQLQVPESRYRIWGIAASPGGCATAVLVSRYSTQHPERRALCKLMFARSDGGNDGEGNQNAPATVIRALTTEGQVWEWMYGSGPEVPGTTVSSKISPELQYSPLREQFRGVAARQHCVFCDSELQMEGDEARCHNGHSFARCASTGLAIMAPDISRVCAVCELRCLKVTELTRMAEEHLGPGTRVEASGEVCGGCGGNLVFALAFAVAQRSLTSSSLSVPLGGLFQAVPPLGNLAIKRSAALTYTMPATRADTALTAENANFEESLASKPFLFIVGEERKEFHIHKELIGQLSPVLNALVNGRMKEAHEGRIEWPDLDVDTFVRFAKFAYSGDYSPAEPELVVPEIPIQDVDLTRSSANHDESERQPRTAEHEGNDDDGDSISSDPVESSELSSGSSDLDGSGDGDSSLEDSLDDDQDISSSEDALDQDLLHPASQLYSTSSSGASSTLDNGRSYSRQQANESRHENHIIIHDEYGAAFLPPDLPYSVHSYMSDWEAYVDRVSYDYHSEIDSNPRKRHRTDHAGAADLFVIPVKNKKYEAMREFSEPTHKWPVYPGAPSSDVIRGNPDPFESFEPVLLGHARLYILADKYGVETLRKLSLYRLQHTLVYFTIHWERVPDLIALSQEVFNNTMENDEARRVIVNYFACVIEHIRECPELIDALRAGGDFAAALVDKMAMRM</sequence>
<dbReference type="Gene3D" id="3.30.710.10">
    <property type="entry name" value="Potassium Channel Kv1.1, Chain A"/>
    <property type="match status" value="1"/>
</dbReference>
<dbReference type="PROSITE" id="PS50097">
    <property type="entry name" value="BTB"/>
    <property type="match status" value="1"/>
</dbReference>
<dbReference type="InterPro" id="IPR000210">
    <property type="entry name" value="BTB/POZ_dom"/>
</dbReference>
<dbReference type="InterPro" id="IPR024761">
    <property type="entry name" value="TFIIIC_delta_N"/>
</dbReference>